<keyword evidence="3" id="KW-1185">Reference proteome</keyword>
<evidence type="ECO:0000256" key="1">
    <source>
        <dbReference type="SAM" id="Phobius"/>
    </source>
</evidence>
<dbReference type="Proteomes" id="UP000516647">
    <property type="component" value="Segment"/>
</dbReference>
<reference evidence="2 3" key="1">
    <citation type="submission" date="2020-08" db="EMBL/GenBank/DDBJ databases">
        <authorList>
            <person name="Canfield G.S."/>
            <person name="Duerkop B.A."/>
        </authorList>
    </citation>
    <scope>NUCLEOTIDE SEQUENCE [LARGE SCALE GENOMIC DNA]</scope>
</reference>
<accession>A0A7L7SU52</accession>
<keyword evidence="1" id="KW-1133">Transmembrane helix</keyword>
<gene>
    <name evidence="2" type="ORF">phi9183_ORF081</name>
</gene>
<organism evidence="2 3">
    <name type="scientific">Enterococcus phage 9183</name>
    <dbReference type="NCBI Taxonomy" id="2763102"/>
    <lineage>
        <taxon>Viruses</taxon>
        <taxon>Duplodnaviria</taxon>
        <taxon>Heunggongvirae</taxon>
        <taxon>Uroviricota</taxon>
        <taxon>Caudoviricetes</taxon>
        <taxon>Andrewesvirinae</taxon>
        <taxon>Denvervirus</taxon>
        <taxon>Denvervirus dv9183</taxon>
    </lineage>
</organism>
<feature type="transmembrane region" description="Helical" evidence="1">
    <location>
        <begin position="74"/>
        <end position="92"/>
    </location>
</feature>
<dbReference type="EMBL" id="MT939241">
    <property type="protein sequence ID" value="QOC57574.1"/>
    <property type="molecule type" value="Genomic_DNA"/>
</dbReference>
<protein>
    <submittedName>
        <fullName evidence="2">Uncharacterized protein</fullName>
    </submittedName>
</protein>
<keyword evidence="1" id="KW-0812">Transmembrane</keyword>
<feature type="transmembrane region" description="Helical" evidence="1">
    <location>
        <begin position="98"/>
        <end position="119"/>
    </location>
</feature>
<name>A0A7L7SU52_9CAUD</name>
<keyword evidence="1" id="KW-0472">Membrane</keyword>
<proteinExistence type="predicted"/>
<feature type="transmembrane region" description="Helical" evidence="1">
    <location>
        <begin position="7"/>
        <end position="24"/>
    </location>
</feature>
<evidence type="ECO:0000313" key="3">
    <source>
        <dbReference type="Proteomes" id="UP000516647"/>
    </source>
</evidence>
<feature type="transmembrane region" description="Helical" evidence="1">
    <location>
        <begin position="48"/>
        <end position="67"/>
    </location>
</feature>
<evidence type="ECO:0000313" key="2">
    <source>
        <dbReference type="EMBL" id="QOC57574.1"/>
    </source>
</evidence>
<sequence>MIIKKQYAYTLVISTFVLGLFQIVNDDYLVQRGVLTLPKSFQWIDDNITGAIIIVFSLVLAYSFWRIKTKLQKICIVLLGALYFSLGTIYLVRSVSGYHNITWILLFTLFFLLIFSIRYKGDRWLYERNAHE</sequence>